<sequence>MREFNNQPVALTEGPFGPVDAPPQKQGLSRQPSGDSKYFNQPQGEQEAEAIETQSADPYLPGTPIYRF</sequence>
<evidence type="ECO:0000313" key="2">
    <source>
        <dbReference type="EMBL" id="OWF66407.1"/>
    </source>
</evidence>
<accession>A0A210RZQ6</accession>
<dbReference type="EMBL" id="NAIA01000002">
    <property type="protein sequence ID" value="OWF66407.1"/>
    <property type="molecule type" value="Genomic_DNA"/>
</dbReference>
<reference evidence="2 3" key="1">
    <citation type="submission" date="2017-03" db="EMBL/GenBank/DDBJ databases">
        <title>New species Polynucleobacter sp. MWH-EgelM1-30-B4.</title>
        <authorList>
            <person name="Hahn M.W."/>
        </authorList>
    </citation>
    <scope>NUCLEOTIDE SEQUENCE [LARGE SCALE GENOMIC DNA]</scope>
    <source>
        <strain evidence="2 3">MWH-EgelM1-30-B4</strain>
    </source>
</reference>
<proteinExistence type="predicted"/>
<gene>
    <name evidence="2" type="ORF">B6A14_03505</name>
</gene>
<organism evidence="2 3">
    <name type="scientific">Polynucleobacter hirudinilacicola</name>
    <dbReference type="NCBI Taxonomy" id="1743166"/>
    <lineage>
        <taxon>Bacteria</taxon>
        <taxon>Pseudomonadati</taxon>
        <taxon>Pseudomonadota</taxon>
        <taxon>Betaproteobacteria</taxon>
        <taxon>Burkholderiales</taxon>
        <taxon>Burkholderiaceae</taxon>
        <taxon>Polynucleobacter</taxon>
    </lineage>
</organism>
<keyword evidence="3" id="KW-1185">Reference proteome</keyword>
<feature type="compositionally biased region" description="Polar residues" evidence="1">
    <location>
        <begin position="26"/>
        <end position="44"/>
    </location>
</feature>
<dbReference type="OrthoDB" id="9133889at2"/>
<dbReference type="Proteomes" id="UP000196880">
    <property type="component" value="Unassembled WGS sequence"/>
</dbReference>
<protein>
    <submittedName>
        <fullName evidence="2">Uncharacterized protein</fullName>
    </submittedName>
</protein>
<comment type="caution">
    <text evidence="2">The sequence shown here is derived from an EMBL/GenBank/DDBJ whole genome shotgun (WGS) entry which is preliminary data.</text>
</comment>
<evidence type="ECO:0000256" key="1">
    <source>
        <dbReference type="SAM" id="MobiDB-lite"/>
    </source>
</evidence>
<name>A0A210RZQ6_9BURK</name>
<dbReference type="AlphaFoldDB" id="A0A210RZQ6"/>
<feature type="region of interest" description="Disordered" evidence="1">
    <location>
        <begin position="1"/>
        <end position="68"/>
    </location>
</feature>
<evidence type="ECO:0000313" key="3">
    <source>
        <dbReference type="Proteomes" id="UP000196880"/>
    </source>
</evidence>